<dbReference type="RefSeq" id="WP_126463904.1">
    <property type="nucleotide sequence ID" value="NZ_AP018721.1"/>
</dbReference>
<gene>
    <name evidence="3" type="ORF">EDC61_11410</name>
</gene>
<dbReference type="InterPro" id="IPR006528">
    <property type="entry name" value="Phage_head_morphogenesis_dom"/>
</dbReference>
<dbReference type="EMBL" id="SLZY01000014">
    <property type="protein sequence ID" value="TCS70683.1"/>
    <property type="molecule type" value="Genomic_DNA"/>
</dbReference>
<evidence type="ECO:0000313" key="3">
    <source>
        <dbReference type="EMBL" id="TCS70683.1"/>
    </source>
</evidence>
<feature type="domain" description="Phage head morphogenesis" evidence="2">
    <location>
        <begin position="125"/>
        <end position="203"/>
    </location>
</feature>
<dbReference type="Proteomes" id="UP000295135">
    <property type="component" value="Unassembled WGS sequence"/>
</dbReference>
<proteinExistence type="predicted"/>
<organism evidence="3 4">
    <name type="scientific">Sulfuritortus calidifontis</name>
    <dbReference type="NCBI Taxonomy" id="1914471"/>
    <lineage>
        <taxon>Bacteria</taxon>
        <taxon>Pseudomonadati</taxon>
        <taxon>Pseudomonadota</taxon>
        <taxon>Betaproteobacteria</taxon>
        <taxon>Nitrosomonadales</taxon>
        <taxon>Thiobacillaceae</taxon>
        <taxon>Sulfuritortus</taxon>
    </lineage>
</organism>
<dbReference type="Pfam" id="PF04233">
    <property type="entry name" value="Phage_Mu_F"/>
    <property type="match status" value="1"/>
</dbReference>
<dbReference type="NCBIfam" id="TIGR01641">
    <property type="entry name" value="phageSPP1_gp7"/>
    <property type="match status" value="1"/>
</dbReference>
<reference evidence="3 4" key="1">
    <citation type="submission" date="2019-03" db="EMBL/GenBank/DDBJ databases">
        <title>Genomic Encyclopedia of Type Strains, Phase IV (KMG-IV): sequencing the most valuable type-strain genomes for metagenomic binning, comparative biology and taxonomic classification.</title>
        <authorList>
            <person name="Goeker M."/>
        </authorList>
    </citation>
    <scope>NUCLEOTIDE SEQUENCE [LARGE SCALE GENOMIC DNA]</scope>
    <source>
        <strain evidence="3 4">DSM 103923</strain>
    </source>
</reference>
<accession>A0A4R3JWH4</accession>
<evidence type="ECO:0000256" key="1">
    <source>
        <dbReference type="SAM" id="MobiDB-lite"/>
    </source>
</evidence>
<protein>
    <submittedName>
        <fullName evidence="3">SPP1 gp7 family putative phage head morphogenesis protein</fullName>
    </submittedName>
</protein>
<sequence length="446" mass="49661">MPVRIAADPGDAPLQAAASPQEFARAFAMPPEEAVRYMAARDAVRVSYDWHALWHDEHARAFTVSRLARADLLQGLYEMLARSVAGDLSRRDWMRDARALLADAGWWGEKQVIGPDGEARTTRFNPARLKLIYDVNSRMAHAAGRWERIQAAKASHPFLRYVTMHDERVRQSHRAWDGVTLPVDDPWWQTHYPPNGWRCRCRAVSMRASEVEARRDALKTTPPAEPEVDWKNPKTGEVRRVPWAIDPGFGYNVGEAAARWRGVIDAARDKVAGYAASIGARLGDDLAALVERDWAGWIGDALARRERNRLGWLGVISARDLAHLRAAGIAPQTAEVMVRPGLVRGPKADRHEDAGNAIAADAWRALPALWRKPVALLLDLKSGKPLWLLPGADGRAPQLAVEVDFVDKKSRRGVTNAVKSAYLQDMAIVRRRVAAGEVRVLWGALE</sequence>
<feature type="region of interest" description="Disordered" evidence="1">
    <location>
        <begin position="213"/>
        <end position="232"/>
    </location>
</feature>
<dbReference type="AlphaFoldDB" id="A0A4R3JWH4"/>
<evidence type="ECO:0000313" key="4">
    <source>
        <dbReference type="Proteomes" id="UP000295135"/>
    </source>
</evidence>
<name>A0A4R3JWH4_9PROT</name>
<keyword evidence="4" id="KW-1185">Reference proteome</keyword>
<evidence type="ECO:0000259" key="2">
    <source>
        <dbReference type="Pfam" id="PF04233"/>
    </source>
</evidence>
<comment type="caution">
    <text evidence="3">The sequence shown here is derived from an EMBL/GenBank/DDBJ whole genome shotgun (WGS) entry which is preliminary data.</text>
</comment>
<dbReference type="OrthoDB" id="9813502at2"/>